<dbReference type="SUPFAM" id="SSF63712">
    <property type="entry name" value="Nicotinic receptor ligand binding domain-like"/>
    <property type="match status" value="1"/>
</dbReference>
<keyword evidence="3 5" id="KW-1133">Transmembrane helix</keyword>
<evidence type="ECO:0000313" key="7">
    <source>
        <dbReference type="EMBL" id="TWT55912.1"/>
    </source>
</evidence>
<keyword evidence="4 5" id="KW-0472">Membrane</keyword>
<dbReference type="GO" id="GO:0005230">
    <property type="term" value="F:extracellular ligand-gated monoatomic ion channel activity"/>
    <property type="evidence" value="ECO:0007669"/>
    <property type="project" value="InterPro"/>
</dbReference>
<dbReference type="EMBL" id="SJPK01000020">
    <property type="protein sequence ID" value="TWT55912.1"/>
    <property type="molecule type" value="Genomic_DNA"/>
</dbReference>
<proteinExistence type="predicted"/>
<evidence type="ECO:0000256" key="2">
    <source>
        <dbReference type="ARBA" id="ARBA00022692"/>
    </source>
</evidence>
<dbReference type="InterPro" id="IPR006202">
    <property type="entry name" value="Neur_chan_lig-bd"/>
</dbReference>
<comment type="subcellular location">
    <subcellularLocation>
        <location evidence="1">Membrane</location>
        <topology evidence="1">Multi-pass membrane protein</topology>
    </subcellularLocation>
</comment>
<dbReference type="PANTHER" id="PTHR18945">
    <property type="entry name" value="NEUROTRANSMITTER GATED ION CHANNEL"/>
    <property type="match status" value="1"/>
</dbReference>
<dbReference type="RefSeq" id="WP_146393534.1">
    <property type="nucleotide sequence ID" value="NZ_SJPK01000020.1"/>
</dbReference>
<feature type="transmembrane region" description="Helical" evidence="5">
    <location>
        <begin position="282"/>
        <end position="303"/>
    </location>
</feature>
<keyword evidence="2 5" id="KW-0812">Transmembrane</keyword>
<feature type="transmembrane region" description="Helical" evidence="5">
    <location>
        <begin position="384"/>
        <end position="404"/>
    </location>
</feature>
<name>A0A5C5X119_9BACT</name>
<evidence type="ECO:0000256" key="5">
    <source>
        <dbReference type="SAM" id="Phobius"/>
    </source>
</evidence>
<accession>A0A5C5X119</accession>
<evidence type="ECO:0000256" key="1">
    <source>
        <dbReference type="ARBA" id="ARBA00004141"/>
    </source>
</evidence>
<evidence type="ECO:0000259" key="6">
    <source>
        <dbReference type="Pfam" id="PF02931"/>
    </source>
</evidence>
<keyword evidence="8" id="KW-1185">Reference proteome</keyword>
<comment type="caution">
    <text evidence="7">The sequence shown here is derived from an EMBL/GenBank/DDBJ whole genome shotgun (WGS) entry which is preliminary data.</text>
</comment>
<dbReference type="Gene3D" id="2.70.170.10">
    <property type="entry name" value="Neurotransmitter-gated ion-channel ligand-binding domain"/>
    <property type="match status" value="1"/>
</dbReference>
<dbReference type="AlphaFoldDB" id="A0A5C5X119"/>
<dbReference type="OrthoDB" id="1326189at2"/>
<feature type="domain" description="Neurotransmitter-gated ion-channel ligand-binding" evidence="6">
    <location>
        <begin position="88"/>
        <end position="279"/>
    </location>
</feature>
<feature type="transmembrane region" description="Helical" evidence="5">
    <location>
        <begin position="315"/>
        <end position="334"/>
    </location>
</feature>
<organism evidence="7 8">
    <name type="scientific">Allorhodopirellula solitaria</name>
    <dbReference type="NCBI Taxonomy" id="2527987"/>
    <lineage>
        <taxon>Bacteria</taxon>
        <taxon>Pseudomonadati</taxon>
        <taxon>Planctomycetota</taxon>
        <taxon>Planctomycetia</taxon>
        <taxon>Pirellulales</taxon>
        <taxon>Pirellulaceae</taxon>
        <taxon>Allorhodopirellula</taxon>
    </lineage>
</organism>
<dbReference type="Proteomes" id="UP000318053">
    <property type="component" value="Unassembled WGS sequence"/>
</dbReference>
<protein>
    <submittedName>
        <fullName evidence="7">Proton-gated ion channel</fullName>
    </submittedName>
</protein>
<dbReference type="Pfam" id="PF02931">
    <property type="entry name" value="Neur_chan_LBD"/>
    <property type="match status" value="1"/>
</dbReference>
<gene>
    <name evidence="7" type="primary">glvI</name>
    <name evidence="7" type="ORF">CA85_47240</name>
</gene>
<dbReference type="GO" id="GO:0016020">
    <property type="term" value="C:membrane"/>
    <property type="evidence" value="ECO:0007669"/>
    <property type="project" value="UniProtKB-SubCell"/>
</dbReference>
<sequence length="405" mass="44775">MYCFALGISERAGVPLHHPESRRTSEKKLVADKIDANPKSSFHWSTACKRFASAAQFALLAICCSLATAAEPVTAPVLKPHPLNPPKSVGSVSVHATFELLTISDINDEAEQVGLSGILTLTWKDPRQSFDPVQEGVSEKVYSGDFQFNEVFVGWYPQVTLANTAGQYDSLAVVLRVKPDGTCTLSQAIEAAAKVDLNMRRFPFDRQRLEIIFRLFGFDSHNIEFDSESIAVTTKESFTKVPQWSLRKIQASNRTLNASNTVGMGAASAFVVAIDVKREPLFMLRLVVVPLSLIVLLSWSVFWMDRSSVGDRVSVSFVGILTAVAYQITLVGIVPNVSIVTMMNAFLNLSLLIMCAPVFISLYVGTVDRSGHKRGDRIDRRCRWLFPLTYIALNAVILLVSFFVF</sequence>
<dbReference type="GO" id="GO:0004888">
    <property type="term" value="F:transmembrane signaling receptor activity"/>
    <property type="evidence" value="ECO:0007669"/>
    <property type="project" value="InterPro"/>
</dbReference>
<reference evidence="7 8" key="1">
    <citation type="submission" date="2019-02" db="EMBL/GenBank/DDBJ databases">
        <title>Deep-cultivation of Planctomycetes and their phenomic and genomic characterization uncovers novel biology.</title>
        <authorList>
            <person name="Wiegand S."/>
            <person name="Jogler M."/>
            <person name="Boedeker C."/>
            <person name="Pinto D."/>
            <person name="Vollmers J."/>
            <person name="Rivas-Marin E."/>
            <person name="Kohn T."/>
            <person name="Peeters S.H."/>
            <person name="Heuer A."/>
            <person name="Rast P."/>
            <person name="Oberbeckmann S."/>
            <person name="Bunk B."/>
            <person name="Jeske O."/>
            <person name="Meyerdierks A."/>
            <person name="Storesund J.E."/>
            <person name="Kallscheuer N."/>
            <person name="Luecker S."/>
            <person name="Lage O.M."/>
            <person name="Pohl T."/>
            <person name="Merkel B.J."/>
            <person name="Hornburger P."/>
            <person name="Mueller R.-W."/>
            <person name="Bruemmer F."/>
            <person name="Labrenz M."/>
            <person name="Spormann A.M."/>
            <person name="Op Den Camp H."/>
            <person name="Overmann J."/>
            <person name="Amann R."/>
            <person name="Jetten M.S.M."/>
            <person name="Mascher T."/>
            <person name="Medema M.H."/>
            <person name="Devos D.P."/>
            <person name="Kaster A.-K."/>
            <person name="Ovreas L."/>
            <person name="Rohde M."/>
            <person name="Galperin M.Y."/>
            <person name="Jogler C."/>
        </authorList>
    </citation>
    <scope>NUCLEOTIDE SEQUENCE [LARGE SCALE GENOMIC DNA]</scope>
    <source>
        <strain evidence="7 8">CA85</strain>
    </source>
</reference>
<dbReference type="InterPro" id="IPR006201">
    <property type="entry name" value="Neur_channel"/>
</dbReference>
<evidence type="ECO:0000256" key="4">
    <source>
        <dbReference type="ARBA" id="ARBA00023136"/>
    </source>
</evidence>
<dbReference type="InterPro" id="IPR036734">
    <property type="entry name" value="Neur_chan_lig-bd_sf"/>
</dbReference>
<feature type="transmembrane region" description="Helical" evidence="5">
    <location>
        <begin position="346"/>
        <end position="364"/>
    </location>
</feature>
<dbReference type="SUPFAM" id="SSF90112">
    <property type="entry name" value="Neurotransmitter-gated ion-channel transmembrane pore"/>
    <property type="match status" value="1"/>
</dbReference>
<evidence type="ECO:0000256" key="3">
    <source>
        <dbReference type="ARBA" id="ARBA00022989"/>
    </source>
</evidence>
<evidence type="ECO:0000313" key="8">
    <source>
        <dbReference type="Proteomes" id="UP000318053"/>
    </source>
</evidence>
<dbReference type="InterPro" id="IPR038050">
    <property type="entry name" value="Neuro_actylchol_rec"/>
</dbReference>
<dbReference type="InterPro" id="IPR036719">
    <property type="entry name" value="Neuro-gated_channel_TM_sf"/>
</dbReference>
<dbReference type="Gene3D" id="1.20.58.390">
    <property type="entry name" value="Neurotransmitter-gated ion-channel transmembrane domain"/>
    <property type="match status" value="1"/>
</dbReference>
<feature type="transmembrane region" description="Helical" evidence="5">
    <location>
        <begin position="256"/>
        <end position="276"/>
    </location>
</feature>